<dbReference type="PANTHER" id="PTHR42791:SF1">
    <property type="entry name" value="N-ACETYLTRANSFERASE DOMAIN-CONTAINING PROTEIN"/>
    <property type="match status" value="1"/>
</dbReference>
<dbReference type="Proteomes" id="UP000799439">
    <property type="component" value="Unassembled WGS sequence"/>
</dbReference>
<dbReference type="AlphaFoldDB" id="A0A9P4IXU4"/>
<dbReference type="InterPro" id="IPR052523">
    <property type="entry name" value="Trichothecene_AcTrans"/>
</dbReference>
<reference evidence="1" key="1">
    <citation type="journal article" date="2020" name="Stud. Mycol.">
        <title>101 Dothideomycetes genomes: a test case for predicting lifestyles and emergence of pathogens.</title>
        <authorList>
            <person name="Haridas S."/>
            <person name="Albert R."/>
            <person name="Binder M."/>
            <person name="Bloem J."/>
            <person name="Labutti K."/>
            <person name="Salamov A."/>
            <person name="Andreopoulos B."/>
            <person name="Baker S."/>
            <person name="Barry K."/>
            <person name="Bills G."/>
            <person name="Bluhm B."/>
            <person name="Cannon C."/>
            <person name="Castanera R."/>
            <person name="Culley D."/>
            <person name="Daum C."/>
            <person name="Ezra D."/>
            <person name="Gonzalez J."/>
            <person name="Henrissat B."/>
            <person name="Kuo A."/>
            <person name="Liang C."/>
            <person name="Lipzen A."/>
            <person name="Lutzoni F."/>
            <person name="Magnuson J."/>
            <person name="Mondo S."/>
            <person name="Nolan M."/>
            <person name="Ohm R."/>
            <person name="Pangilinan J."/>
            <person name="Park H.-J."/>
            <person name="Ramirez L."/>
            <person name="Alfaro M."/>
            <person name="Sun H."/>
            <person name="Tritt A."/>
            <person name="Yoshinaga Y."/>
            <person name="Zwiers L.-H."/>
            <person name="Turgeon B."/>
            <person name="Goodwin S."/>
            <person name="Spatafora J."/>
            <person name="Crous P."/>
            <person name="Grigoriev I."/>
        </authorList>
    </citation>
    <scope>NUCLEOTIDE SEQUENCE</scope>
    <source>
        <strain evidence="1">CBS 260.36</strain>
    </source>
</reference>
<proteinExistence type="predicted"/>
<evidence type="ECO:0000313" key="1">
    <source>
        <dbReference type="EMBL" id="KAF2149710.1"/>
    </source>
</evidence>
<accession>A0A9P4IXU4</accession>
<protein>
    <recommendedName>
        <fullName evidence="3">N-acetyltransferase domain-containing protein</fullName>
    </recommendedName>
</protein>
<keyword evidence="2" id="KW-1185">Reference proteome</keyword>
<evidence type="ECO:0008006" key="3">
    <source>
        <dbReference type="Google" id="ProtNLM"/>
    </source>
</evidence>
<dbReference type="PANTHER" id="PTHR42791">
    <property type="entry name" value="GNAT FAMILY ACETYLTRANSFERASE"/>
    <property type="match status" value="1"/>
</dbReference>
<gene>
    <name evidence="1" type="ORF">K461DRAFT_323262</name>
</gene>
<dbReference type="EMBL" id="ML996090">
    <property type="protein sequence ID" value="KAF2149710.1"/>
    <property type="molecule type" value="Genomic_DNA"/>
</dbReference>
<sequence length="179" mass="19819">MAFYLSPATASDIPNLVEVALAAFENDPILSFAKQDCALSDLHDRDVGTYHLAFSDNDEHQHFTKITDAATGKLVSFCRWRSPAPAATSAPSAMKRPVEIAVSGLNSALWSKFRGDLIAKRKIYFGSAKQYFIHVLVTHPLYQRRGLVTRPLYFGLLARLTSTTPVLRFYGCTDGYEAA</sequence>
<name>A0A9P4IXU4_9PEZI</name>
<dbReference type="Gene3D" id="3.40.630.30">
    <property type="match status" value="1"/>
</dbReference>
<organism evidence="1 2">
    <name type="scientific">Myriangium duriaei CBS 260.36</name>
    <dbReference type="NCBI Taxonomy" id="1168546"/>
    <lineage>
        <taxon>Eukaryota</taxon>
        <taxon>Fungi</taxon>
        <taxon>Dikarya</taxon>
        <taxon>Ascomycota</taxon>
        <taxon>Pezizomycotina</taxon>
        <taxon>Dothideomycetes</taxon>
        <taxon>Dothideomycetidae</taxon>
        <taxon>Myriangiales</taxon>
        <taxon>Myriangiaceae</taxon>
        <taxon>Myriangium</taxon>
    </lineage>
</organism>
<comment type="caution">
    <text evidence="1">The sequence shown here is derived from an EMBL/GenBank/DDBJ whole genome shotgun (WGS) entry which is preliminary data.</text>
</comment>
<evidence type="ECO:0000313" key="2">
    <source>
        <dbReference type="Proteomes" id="UP000799439"/>
    </source>
</evidence>
<dbReference type="InterPro" id="IPR016181">
    <property type="entry name" value="Acyl_CoA_acyltransferase"/>
</dbReference>
<dbReference type="OrthoDB" id="2115692at2759"/>
<dbReference type="SUPFAM" id="SSF55729">
    <property type="entry name" value="Acyl-CoA N-acyltransferases (Nat)"/>
    <property type="match status" value="1"/>
</dbReference>